<evidence type="ECO:0000256" key="4">
    <source>
        <dbReference type="ARBA" id="ARBA00023098"/>
    </source>
</evidence>
<evidence type="ECO:0000313" key="7">
    <source>
        <dbReference type="Proteomes" id="UP000005442"/>
    </source>
</evidence>
<organism evidence="6 7">
    <name type="scientific">Mycolicibacterium rhodesiae (strain NBB3)</name>
    <name type="common">Mycobacterium rhodesiae</name>
    <dbReference type="NCBI Taxonomy" id="710685"/>
    <lineage>
        <taxon>Bacteria</taxon>
        <taxon>Bacillati</taxon>
        <taxon>Actinomycetota</taxon>
        <taxon>Actinomycetes</taxon>
        <taxon>Mycobacteriales</taxon>
        <taxon>Mycobacteriaceae</taxon>
        <taxon>Mycolicibacterium</taxon>
    </lineage>
</organism>
<dbReference type="InterPro" id="IPR042099">
    <property type="entry name" value="ANL_N_sf"/>
</dbReference>
<dbReference type="PANTHER" id="PTHR22754">
    <property type="entry name" value="DISCO-INTERACTING PROTEIN 2 DIP2 -RELATED"/>
    <property type="match status" value="1"/>
</dbReference>
<dbReference type="SUPFAM" id="SSF56801">
    <property type="entry name" value="Acetyl-CoA synthetase-like"/>
    <property type="match status" value="1"/>
</dbReference>
<dbReference type="Gene3D" id="3.40.50.12780">
    <property type="entry name" value="N-terminal domain of ligase-like"/>
    <property type="match status" value="1"/>
</dbReference>
<dbReference type="GO" id="GO:0006633">
    <property type="term" value="P:fatty acid biosynthetic process"/>
    <property type="evidence" value="ECO:0007669"/>
    <property type="project" value="TreeGrafter"/>
</dbReference>
<evidence type="ECO:0000256" key="1">
    <source>
        <dbReference type="ARBA" id="ARBA00006432"/>
    </source>
</evidence>
<dbReference type="HOGENOM" id="CLU_000022_23_7_11"/>
<dbReference type="Gene3D" id="3.30.300.30">
    <property type="match status" value="1"/>
</dbReference>
<reference evidence="6 7" key="1">
    <citation type="submission" date="2011-12" db="EMBL/GenBank/DDBJ databases">
        <title>Complete sequence of Mycobacterium rhodesiae NBB3.</title>
        <authorList>
            <consortium name="US DOE Joint Genome Institute"/>
            <person name="Lucas S."/>
            <person name="Han J."/>
            <person name="Lapidus A."/>
            <person name="Cheng J.-F."/>
            <person name="Goodwin L."/>
            <person name="Pitluck S."/>
            <person name="Peters L."/>
            <person name="Mikhailova N."/>
            <person name="Gu W."/>
            <person name="Detter J.C."/>
            <person name="Han C."/>
            <person name="Tapia R."/>
            <person name="Land M."/>
            <person name="Hauser L."/>
            <person name="Kyrpides N."/>
            <person name="Ivanova N."/>
            <person name="Pagani I."/>
            <person name="Mattes T."/>
            <person name="Holmes A."/>
            <person name="Rutledge P."/>
            <person name="Paulsen I."/>
            <person name="Coleman N."/>
            <person name="Woyke T."/>
        </authorList>
    </citation>
    <scope>NUCLEOTIDE SEQUENCE [LARGE SCALE GENOMIC DNA]</scope>
    <source>
        <strain evidence="6 7">NBB3</strain>
    </source>
</reference>
<feature type="domain" description="AMP-dependent synthetase/ligase" evidence="5">
    <location>
        <begin position="23"/>
        <end position="398"/>
    </location>
</feature>
<dbReference type="KEGG" id="mrh:MycrhN_0266"/>
<keyword evidence="7" id="KW-1185">Reference proteome</keyword>
<dbReference type="STRING" id="710685.MycrhN_0266"/>
<dbReference type="EMBL" id="CP003169">
    <property type="protein sequence ID" value="AEV70909.1"/>
    <property type="molecule type" value="Genomic_DNA"/>
</dbReference>
<evidence type="ECO:0000259" key="5">
    <source>
        <dbReference type="Pfam" id="PF00501"/>
    </source>
</evidence>
<dbReference type="RefSeq" id="WP_014208729.1">
    <property type="nucleotide sequence ID" value="NC_016604.1"/>
</dbReference>
<dbReference type="FunFam" id="3.40.50.12780:FF:000013">
    <property type="entry name" value="Long-chain-fatty-acid--AMP ligase FadD32"/>
    <property type="match status" value="1"/>
</dbReference>
<name>G8RIS1_MYCRN</name>
<dbReference type="OrthoDB" id="3671040at2"/>
<dbReference type="InterPro" id="IPR000873">
    <property type="entry name" value="AMP-dep_synth/lig_dom"/>
</dbReference>
<dbReference type="GO" id="GO:0071766">
    <property type="term" value="P:Actinobacterium-type cell wall biogenesis"/>
    <property type="evidence" value="ECO:0007669"/>
    <property type="project" value="UniProtKB-ARBA"/>
</dbReference>
<dbReference type="PATRIC" id="fig|710685.3.peg.271"/>
<dbReference type="Proteomes" id="UP000005442">
    <property type="component" value="Chromosome"/>
</dbReference>
<proteinExistence type="inferred from homology"/>
<accession>G8RIS1</accession>
<keyword evidence="2 6" id="KW-0436">Ligase</keyword>
<dbReference type="AlphaFoldDB" id="G8RIS1"/>
<dbReference type="GO" id="GO:0016874">
    <property type="term" value="F:ligase activity"/>
    <property type="evidence" value="ECO:0007669"/>
    <property type="project" value="UniProtKB-KW"/>
</dbReference>
<dbReference type="InterPro" id="IPR040097">
    <property type="entry name" value="FAAL/FAAC"/>
</dbReference>
<dbReference type="PROSITE" id="PS00455">
    <property type="entry name" value="AMP_BINDING"/>
    <property type="match status" value="1"/>
</dbReference>
<evidence type="ECO:0000256" key="3">
    <source>
        <dbReference type="ARBA" id="ARBA00022832"/>
    </source>
</evidence>
<dbReference type="Pfam" id="PF00501">
    <property type="entry name" value="AMP-binding"/>
    <property type="match status" value="1"/>
</dbReference>
<protein>
    <submittedName>
        <fullName evidence="6">Acyl-CoA synthetase (AMP-forming)/AMP-acid ligase II</fullName>
    </submittedName>
</protein>
<dbReference type="InterPro" id="IPR020845">
    <property type="entry name" value="AMP-binding_CS"/>
</dbReference>
<dbReference type="CDD" id="cd05931">
    <property type="entry name" value="FAAL"/>
    <property type="match status" value="1"/>
</dbReference>
<dbReference type="InterPro" id="IPR045851">
    <property type="entry name" value="AMP-bd_C_sf"/>
</dbReference>
<sequence length="559" mass="60741">MISRPKSIVDVVFDRSASDGLAYVFLADGTSESEVRWTFSDTANKARAFAAHLRDRGIGAGDRVVLAVNPSLDYIAALYGIMKLGAVPVPCFPPLRSKELDRFHAITVDCAPKAIVIDQMYREPIEALQVRLQSSNLEPAIVYAEQVPETADASESVSTALNEVALIQYTSGSTGAPKGVCLTHENLVSNCEALGRNMGDDPARVGFSWLPPYHDMGLMGTIFISMFQGVPLVLMSPMHFVQEPFRWLKAISDYRVSITVGPNFSLDMLSDALSDNAVEGIDLSTVERLYCGAEPISANTLERFLRAAEPLGFDPAALTPCYGMAEATLYVSGKQGGTSYRVGSSPEPSEAHRPIVSCGEVDSEHVVRIVDPTSLERLNDGHVGEIWVSGPSVAAGYHERPEQNRQVFTAKLADDEGAYLRTGDLGFLRAGELFVTGRIKDLVIVNGRNIYPQDVEGVVRAHPDLRLAVAFSVPNDSTEQLCVVAETGHREVSAQLHSTMSEAIRSSVISEFGIRPHVHIAPKRAIPTTTSGKVRRQETRRMFLANELPSVPAVQECTA</sequence>
<dbReference type="eggNOG" id="COG0318">
    <property type="taxonomic scope" value="Bacteria"/>
</dbReference>
<evidence type="ECO:0000256" key="2">
    <source>
        <dbReference type="ARBA" id="ARBA00022598"/>
    </source>
</evidence>
<dbReference type="PANTHER" id="PTHR22754:SF32">
    <property type="entry name" value="DISCO-INTERACTING PROTEIN 2"/>
    <property type="match status" value="1"/>
</dbReference>
<gene>
    <name evidence="6" type="ordered locus">MycrhN_0266</name>
</gene>
<dbReference type="GO" id="GO:0005886">
    <property type="term" value="C:plasma membrane"/>
    <property type="evidence" value="ECO:0007669"/>
    <property type="project" value="TreeGrafter"/>
</dbReference>
<dbReference type="GO" id="GO:0070566">
    <property type="term" value="F:adenylyltransferase activity"/>
    <property type="evidence" value="ECO:0007669"/>
    <property type="project" value="TreeGrafter"/>
</dbReference>
<comment type="similarity">
    <text evidence="1">Belongs to the ATP-dependent AMP-binding enzyme family.</text>
</comment>
<keyword evidence="4" id="KW-0443">Lipid metabolism</keyword>
<evidence type="ECO:0000313" key="6">
    <source>
        <dbReference type="EMBL" id="AEV70909.1"/>
    </source>
</evidence>
<keyword evidence="3" id="KW-0276">Fatty acid metabolism</keyword>